<accession>A0A8J6MXF2</accession>
<dbReference type="PROSITE" id="PS50995">
    <property type="entry name" value="HTH_MARR_2"/>
    <property type="match status" value="1"/>
</dbReference>
<dbReference type="GO" id="GO:0003700">
    <property type="term" value="F:DNA-binding transcription factor activity"/>
    <property type="evidence" value="ECO:0007669"/>
    <property type="project" value="InterPro"/>
</dbReference>
<evidence type="ECO:0000313" key="2">
    <source>
        <dbReference type="EMBL" id="MBC8176569.1"/>
    </source>
</evidence>
<dbReference type="PANTHER" id="PTHR33164">
    <property type="entry name" value="TRANSCRIPTIONAL REGULATOR, MARR FAMILY"/>
    <property type="match status" value="1"/>
</dbReference>
<dbReference type="InterPro" id="IPR036388">
    <property type="entry name" value="WH-like_DNA-bd_sf"/>
</dbReference>
<evidence type="ECO:0000313" key="3">
    <source>
        <dbReference type="Proteomes" id="UP000650524"/>
    </source>
</evidence>
<dbReference type="Pfam" id="PF12802">
    <property type="entry name" value="MarR_2"/>
    <property type="match status" value="1"/>
</dbReference>
<sequence length="154" mass="17222">MIKEIETLDEAKCFEIGRSCACANIRRAARVITQLYDGFLRPTSLRGTQFGLLMAVRALGPVTVTKLAEGTMMDRTTLGRNLGLLEKKELIRIQPGKDQRVREVSLTDQGLEALMKALPLWEKAQTHVVKGLGEERMNNLLKDLSAMVSLVRRV</sequence>
<evidence type="ECO:0000259" key="1">
    <source>
        <dbReference type="PROSITE" id="PS50995"/>
    </source>
</evidence>
<dbReference type="EMBL" id="JACNJD010000145">
    <property type="protein sequence ID" value="MBC8176569.1"/>
    <property type="molecule type" value="Genomic_DNA"/>
</dbReference>
<dbReference type="Gene3D" id="1.10.10.10">
    <property type="entry name" value="Winged helix-like DNA-binding domain superfamily/Winged helix DNA-binding domain"/>
    <property type="match status" value="1"/>
</dbReference>
<dbReference type="AlphaFoldDB" id="A0A8J6MXF2"/>
<dbReference type="SMART" id="SM00347">
    <property type="entry name" value="HTH_MARR"/>
    <property type="match status" value="1"/>
</dbReference>
<dbReference type="GO" id="GO:0006950">
    <property type="term" value="P:response to stress"/>
    <property type="evidence" value="ECO:0007669"/>
    <property type="project" value="TreeGrafter"/>
</dbReference>
<dbReference type="InterPro" id="IPR036390">
    <property type="entry name" value="WH_DNA-bd_sf"/>
</dbReference>
<proteinExistence type="predicted"/>
<dbReference type="SUPFAM" id="SSF46785">
    <property type="entry name" value="Winged helix' DNA-binding domain"/>
    <property type="match status" value="1"/>
</dbReference>
<organism evidence="2 3">
    <name type="scientific">Candidatus Desulfacyla euxinica</name>
    <dbReference type="NCBI Taxonomy" id="2841693"/>
    <lineage>
        <taxon>Bacteria</taxon>
        <taxon>Deltaproteobacteria</taxon>
        <taxon>Candidatus Desulfacyla</taxon>
    </lineage>
</organism>
<reference evidence="2 3" key="1">
    <citation type="submission" date="2020-08" db="EMBL/GenBank/DDBJ databases">
        <title>Bridging the membrane lipid divide: bacteria of the FCB group superphylum have the potential to synthesize archaeal ether lipids.</title>
        <authorList>
            <person name="Villanueva L."/>
            <person name="Von Meijenfeldt F.A.B."/>
            <person name="Westbye A.B."/>
            <person name="Yadav S."/>
            <person name="Hopmans E.C."/>
            <person name="Dutilh B.E."/>
            <person name="Sinninghe Damste J.S."/>
        </authorList>
    </citation>
    <scope>NUCLEOTIDE SEQUENCE [LARGE SCALE GENOMIC DNA]</scope>
    <source>
        <strain evidence="2">NIOZ-UU27</strain>
    </source>
</reference>
<comment type="caution">
    <text evidence="2">The sequence shown here is derived from an EMBL/GenBank/DDBJ whole genome shotgun (WGS) entry which is preliminary data.</text>
</comment>
<dbReference type="InterPro" id="IPR000835">
    <property type="entry name" value="HTH_MarR-typ"/>
</dbReference>
<gene>
    <name evidence="2" type="ORF">H8E19_04115</name>
</gene>
<name>A0A8J6MXF2_9DELT</name>
<feature type="domain" description="HTH marR-type" evidence="1">
    <location>
        <begin position="18"/>
        <end position="154"/>
    </location>
</feature>
<protein>
    <submittedName>
        <fullName evidence="2">Winged helix-turn-helix transcriptional regulator</fullName>
    </submittedName>
</protein>
<dbReference type="InterPro" id="IPR039422">
    <property type="entry name" value="MarR/SlyA-like"/>
</dbReference>
<dbReference type="PANTHER" id="PTHR33164:SF105">
    <property type="entry name" value="TRANSCRIPTIONAL REPRESSOR PROTEIN-RELATED"/>
    <property type="match status" value="1"/>
</dbReference>
<dbReference type="Proteomes" id="UP000650524">
    <property type="component" value="Unassembled WGS sequence"/>
</dbReference>